<dbReference type="Pfam" id="PF07307">
    <property type="entry name" value="HEPPP_synt_1"/>
    <property type="match status" value="1"/>
</dbReference>
<keyword evidence="2" id="KW-1185">Reference proteome</keyword>
<name>W4QR23_HALA3</name>
<dbReference type="EMBL" id="BAUV01000009">
    <property type="protein sequence ID" value="GAE34545.1"/>
    <property type="molecule type" value="Genomic_DNA"/>
</dbReference>
<evidence type="ECO:0000313" key="2">
    <source>
        <dbReference type="Proteomes" id="UP000018896"/>
    </source>
</evidence>
<dbReference type="AlphaFoldDB" id="W4QR23"/>
<sequence>MVSMSQFDDKVKEIKKSFYSLTKHLYLQTYIPEPDIDEDKVRFLYAMMQKKLSNTEAKMFTISALLVQAFLDVHDNVSIQPIHSEQLRKKGN</sequence>
<accession>W4QR23</accession>
<proteinExistence type="predicted"/>
<comment type="caution">
    <text evidence="1">The sequence shown here is derived from an EMBL/GenBank/DDBJ whole genome shotgun (WGS) entry which is preliminary data.</text>
</comment>
<dbReference type="Proteomes" id="UP000018896">
    <property type="component" value="Unassembled WGS sequence"/>
</dbReference>
<protein>
    <submittedName>
        <fullName evidence="1">Heptaprenyl diphosphate synthase component I</fullName>
    </submittedName>
</protein>
<reference evidence="1 2" key="1">
    <citation type="journal article" date="2014" name="Genome Announc.">
        <title>Draft Genome Sequences of Three Alkaliphilic Bacillus Strains, Bacillus wakoensis JCM 9140T, Bacillus akibai JCM 9157T, and Bacillus hemicellulosilyticus JCM 9152T.</title>
        <authorList>
            <person name="Yuki M."/>
            <person name="Oshima K."/>
            <person name="Suda W."/>
            <person name="Oshida Y."/>
            <person name="Kitamura K."/>
            <person name="Iida T."/>
            <person name="Hattori M."/>
            <person name="Ohkuma M."/>
        </authorList>
    </citation>
    <scope>NUCLEOTIDE SEQUENCE [LARGE SCALE GENOMIC DNA]</scope>
    <source>
        <strain evidence="1 2">JCM 9157</strain>
    </source>
</reference>
<gene>
    <name evidence="1" type="ORF">JCM9157_1613</name>
</gene>
<dbReference type="STRING" id="1236973.JCM9157_1613"/>
<organism evidence="1 2">
    <name type="scientific">Halalkalibacter akibai (strain ATCC 43226 / DSM 21942 / CIP 109018 / JCM 9157 / 1139)</name>
    <name type="common">Bacillus akibai</name>
    <dbReference type="NCBI Taxonomy" id="1236973"/>
    <lineage>
        <taxon>Bacteria</taxon>
        <taxon>Bacillati</taxon>
        <taxon>Bacillota</taxon>
        <taxon>Bacilli</taxon>
        <taxon>Bacillales</taxon>
        <taxon>Bacillaceae</taxon>
        <taxon>Halalkalibacter</taxon>
    </lineage>
</organism>
<dbReference type="GO" id="GO:0009234">
    <property type="term" value="P:menaquinone biosynthetic process"/>
    <property type="evidence" value="ECO:0007669"/>
    <property type="project" value="InterPro"/>
</dbReference>
<evidence type="ECO:0000313" key="1">
    <source>
        <dbReference type="EMBL" id="GAE34545.1"/>
    </source>
</evidence>
<dbReference type="InterPro" id="IPR009920">
    <property type="entry name" value="HEPPP_synth_su1"/>
</dbReference>